<organism evidence="1 2">
    <name type="scientific">Macaca fascicularis</name>
    <name type="common">Crab-eating macaque</name>
    <name type="synonym">Cynomolgus monkey</name>
    <dbReference type="NCBI Taxonomy" id="9541"/>
    <lineage>
        <taxon>Eukaryota</taxon>
        <taxon>Metazoa</taxon>
        <taxon>Chordata</taxon>
        <taxon>Craniata</taxon>
        <taxon>Vertebrata</taxon>
        <taxon>Euteleostomi</taxon>
        <taxon>Mammalia</taxon>
        <taxon>Eutheria</taxon>
        <taxon>Euarchontoglires</taxon>
        <taxon>Primates</taxon>
        <taxon>Haplorrhini</taxon>
        <taxon>Catarrhini</taxon>
        <taxon>Cercopithecidae</taxon>
        <taxon>Cercopithecinae</taxon>
        <taxon>Macaca</taxon>
    </lineage>
</organism>
<reference evidence="1" key="3">
    <citation type="submission" date="2025-09" db="UniProtKB">
        <authorList>
            <consortium name="Ensembl"/>
        </authorList>
    </citation>
    <scope>IDENTIFICATION</scope>
</reference>
<protein>
    <submittedName>
        <fullName evidence="1">Uncharacterized protein</fullName>
    </submittedName>
</protein>
<sequence length="51" mass="5813">MALRKRHSLQACFSISKNRARSVILSMEQASESHPKGDSLKMDHWAWCPSV</sequence>
<evidence type="ECO:0000313" key="1">
    <source>
        <dbReference type="Ensembl" id="ENSMFAP00000058644.1"/>
    </source>
</evidence>
<accession>A0A7N9D3A0</accession>
<reference evidence="1 2" key="1">
    <citation type="submission" date="2013-03" db="EMBL/GenBank/DDBJ databases">
        <authorList>
            <person name="Warren W."/>
            <person name="Wilson R.K."/>
        </authorList>
    </citation>
    <scope>NUCLEOTIDE SEQUENCE</scope>
</reference>
<dbReference type="AlphaFoldDB" id="A0A7N9D3A0"/>
<name>A0A7N9D3A0_MACFA</name>
<evidence type="ECO:0000313" key="2">
    <source>
        <dbReference type="Proteomes" id="UP000233100"/>
    </source>
</evidence>
<reference evidence="1" key="2">
    <citation type="submission" date="2025-08" db="UniProtKB">
        <authorList>
            <consortium name="Ensembl"/>
        </authorList>
    </citation>
    <scope>IDENTIFICATION</scope>
</reference>
<proteinExistence type="predicted"/>
<keyword evidence="2" id="KW-1185">Reference proteome</keyword>
<dbReference type="Proteomes" id="UP000233100">
    <property type="component" value="Chromosome 11"/>
</dbReference>
<dbReference type="Ensembl" id="ENSMFAT00000080090.1">
    <property type="protein sequence ID" value="ENSMFAP00000058644.1"/>
    <property type="gene ID" value="ENSMFAG00000059943.1"/>
</dbReference>